<dbReference type="Proteomes" id="UP000499080">
    <property type="component" value="Unassembled WGS sequence"/>
</dbReference>
<evidence type="ECO:0000313" key="2">
    <source>
        <dbReference type="Proteomes" id="UP000499080"/>
    </source>
</evidence>
<proteinExistence type="predicted"/>
<gene>
    <name evidence="1" type="ORF">AVEN_213304_1</name>
</gene>
<dbReference type="AlphaFoldDB" id="A0A4Y2KFM9"/>
<protein>
    <submittedName>
        <fullName evidence="1">Uncharacterized protein</fullName>
    </submittedName>
</protein>
<sequence length="92" mass="10352">MRKTLSGDSLPTCSIAGGFSTMDLCKLDEKQLVTNGEHVMIETIHVHKQDGDDTSASNLPPMKRAHLRENFRLCTFTNKTRTIPRQARPIQN</sequence>
<keyword evidence="2" id="KW-1185">Reference proteome</keyword>
<comment type="caution">
    <text evidence="1">The sequence shown here is derived from an EMBL/GenBank/DDBJ whole genome shotgun (WGS) entry which is preliminary data.</text>
</comment>
<organism evidence="1 2">
    <name type="scientific">Araneus ventricosus</name>
    <name type="common">Orbweaver spider</name>
    <name type="synonym">Epeira ventricosa</name>
    <dbReference type="NCBI Taxonomy" id="182803"/>
    <lineage>
        <taxon>Eukaryota</taxon>
        <taxon>Metazoa</taxon>
        <taxon>Ecdysozoa</taxon>
        <taxon>Arthropoda</taxon>
        <taxon>Chelicerata</taxon>
        <taxon>Arachnida</taxon>
        <taxon>Araneae</taxon>
        <taxon>Araneomorphae</taxon>
        <taxon>Entelegynae</taxon>
        <taxon>Araneoidea</taxon>
        <taxon>Araneidae</taxon>
        <taxon>Araneus</taxon>
    </lineage>
</organism>
<evidence type="ECO:0000313" key="1">
    <source>
        <dbReference type="EMBL" id="GBN00213.1"/>
    </source>
</evidence>
<reference evidence="1 2" key="1">
    <citation type="journal article" date="2019" name="Sci. Rep.">
        <title>Orb-weaving spider Araneus ventricosus genome elucidates the spidroin gene catalogue.</title>
        <authorList>
            <person name="Kono N."/>
            <person name="Nakamura H."/>
            <person name="Ohtoshi R."/>
            <person name="Moran D.A.P."/>
            <person name="Shinohara A."/>
            <person name="Yoshida Y."/>
            <person name="Fujiwara M."/>
            <person name="Mori M."/>
            <person name="Tomita M."/>
            <person name="Arakawa K."/>
        </authorList>
    </citation>
    <scope>NUCLEOTIDE SEQUENCE [LARGE SCALE GENOMIC DNA]</scope>
</reference>
<name>A0A4Y2KFM9_ARAVE</name>
<dbReference type="EMBL" id="BGPR01004494">
    <property type="protein sequence ID" value="GBN00213.1"/>
    <property type="molecule type" value="Genomic_DNA"/>
</dbReference>
<accession>A0A4Y2KFM9</accession>